<protein>
    <submittedName>
        <fullName evidence="1">Uncharacterized protein</fullName>
    </submittedName>
</protein>
<dbReference type="Proteomes" id="UP000445000">
    <property type="component" value="Unassembled WGS sequence"/>
</dbReference>
<gene>
    <name evidence="1" type="ORF">GCM10011487_56870</name>
</gene>
<keyword evidence="2" id="KW-1185">Reference proteome</keyword>
<reference evidence="2" key="1">
    <citation type="submission" date="2020-01" db="EMBL/GenBank/DDBJ databases">
        <title>'Steroidobacter agaridevorans' sp. nov., agar-degrading bacteria isolated from rhizosphere soils.</title>
        <authorList>
            <person name="Ikenaga M."/>
            <person name="Kataoka M."/>
            <person name="Murouchi A."/>
            <person name="Katsuragi S."/>
            <person name="Sakai M."/>
        </authorList>
    </citation>
    <scope>NUCLEOTIDE SEQUENCE [LARGE SCALE GENOMIC DNA]</scope>
    <source>
        <strain evidence="2">YU21-B</strain>
    </source>
</reference>
<evidence type="ECO:0000313" key="2">
    <source>
        <dbReference type="Proteomes" id="UP000445000"/>
    </source>
</evidence>
<accession>A0A829YK11</accession>
<evidence type="ECO:0000313" key="1">
    <source>
        <dbReference type="EMBL" id="GFE83687.1"/>
    </source>
</evidence>
<comment type="caution">
    <text evidence="1">The sequence shown here is derived from an EMBL/GenBank/DDBJ whole genome shotgun (WGS) entry which is preliminary data.</text>
</comment>
<organism evidence="1 2">
    <name type="scientific">Steroidobacter agaridevorans</name>
    <dbReference type="NCBI Taxonomy" id="2695856"/>
    <lineage>
        <taxon>Bacteria</taxon>
        <taxon>Pseudomonadati</taxon>
        <taxon>Pseudomonadota</taxon>
        <taxon>Gammaproteobacteria</taxon>
        <taxon>Steroidobacterales</taxon>
        <taxon>Steroidobacteraceae</taxon>
        <taxon>Steroidobacter</taxon>
    </lineage>
</organism>
<name>A0A829YK11_9GAMM</name>
<dbReference type="EMBL" id="BLJN01000006">
    <property type="protein sequence ID" value="GFE83687.1"/>
    <property type="molecule type" value="Genomic_DNA"/>
</dbReference>
<dbReference type="AlphaFoldDB" id="A0A829YK11"/>
<proteinExistence type="predicted"/>
<sequence>MRIVDGIAQTHACLSHIADHSDHIYGAIDLSGRVQCKQRADEVSTKEARGTGH</sequence>